<evidence type="ECO:0000313" key="3">
    <source>
        <dbReference type="Proteomes" id="UP001362999"/>
    </source>
</evidence>
<keyword evidence="3" id="KW-1185">Reference proteome</keyword>
<feature type="region of interest" description="Disordered" evidence="1">
    <location>
        <begin position="1"/>
        <end position="28"/>
    </location>
</feature>
<organism evidence="2 3">
    <name type="scientific">Favolaschia claudopus</name>
    <dbReference type="NCBI Taxonomy" id="2862362"/>
    <lineage>
        <taxon>Eukaryota</taxon>
        <taxon>Fungi</taxon>
        <taxon>Dikarya</taxon>
        <taxon>Basidiomycota</taxon>
        <taxon>Agaricomycotina</taxon>
        <taxon>Agaricomycetes</taxon>
        <taxon>Agaricomycetidae</taxon>
        <taxon>Agaricales</taxon>
        <taxon>Marasmiineae</taxon>
        <taxon>Mycenaceae</taxon>
        <taxon>Favolaschia</taxon>
    </lineage>
</organism>
<gene>
    <name evidence="2" type="ORF">R3P38DRAFT_3299897</name>
</gene>
<feature type="non-terminal residue" evidence="2">
    <location>
        <position position="1"/>
    </location>
</feature>
<dbReference type="EMBL" id="JAWWNJ010000283">
    <property type="protein sequence ID" value="KAK6966333.1"/>
    <property type="molecule type" value="Genomic_DNA"/>
</dbReference>
<evidence type="ECO:0000256" key="1">
    <source>
        <dbReference type="SAM" id="MobiDB-lite"/>
    </source>
</evidence>
<dbReference type="Proteomes" id="UP001362999">
    <property type="component" value="Unassembled WGS sequence"/>
</dbReference>
<proteinExistence type="predicted"/>
<accession>A0AAV9Z0J9</accession>
<reference evidence="2 3" key="1">
    <citation type="journal article" date="2024" name="J Genomics">
        <title>Draft genome sequencing and assembly of Favolaschia claudopus CIRM-BRFM 2984 isolated from oak limbs.</title>
        <authorList>
            <person name="Navarro D."/>
            <person name="Drula E."/>
            <person name="Chaduli D."/>
            <person name="Cazenave R."/>
            <person name="Ahrendt S."/>
            <person name="Wang J."/>
            <person name="Lipzen A."/>
            <person name="Daum C."/>
            <person name="Barry K."/>
            <person name="Grigoriev I.V."/>
            <person name="Favel A."/>
            <person name="Rosso M.N."/>
            <person name="Martin F."/>
        </authorList>
    </citation>
    <scope>NUCLEOTIDE SEQUENCE [LARGE SCALE GENOMIC DNA]</scope>
    <source>
        <strain evidence="2 3">CIRM-BRFM 2984</strain>
    </source>
</reference>
<feature type="region of interest" description="Disordered" evidence="1">
    <location>
        <begin position="233"/>
        <end position="266"/>
    </location>
</feature>
<protein>
    <submittedName>
        <fullName evidence="2">Uncharacterized protein</fullName>
    </submittedName>
</protein>
<dbReference type="AlphaFoldDB" id="A0AAV9Z0J9"/>
<evidence type="ECO:0000313" key="2">
    <source>
        <dbReference type="EMBL" id="KAK6966333.1"/>
    </source>
</evidence>
<sequence>SSITALPPISASDPLCKPGNAPRCSQSPPRPYISAFSISLPPRQLHLTLATPDALATTTPTPWTPSTSSLANAGPNLFPRCHVTTRRLPFQSPTQSRSPPLPKLDLNVTTKTPTPALLHSIAFPCRSRNADADNARSATTTPRPDILIPASRSTAFRPSALDPAVSRGVVSLTQTSPPSTSSPHAALDDLISAPPPILETPPINLHRKIDVHHTSPHHSLCLLPFLAPTSLAHGPDRFPHRPSTSTRRRRCQRGTRSPHNPPPRRLQHTVSLDAAAFVNPADLDLLKIALPNQFKLKQVNLPLIRARGRINAGTAGHPRLRRGGERNV</sequence>
<comment type="caution">
    <text evidence="2">The sequence shown here is derived from an EMBL/GenBank/DDBJ whole genome shotgun (WGS) entry which is preliminary data.</text>
</comment>
<name>A0AAV9Z0J9_9AGAR</name>